<dbReference type="InterPro" id="IPR009008">
    <property type="entry name" value="Val/Leu/Ile-tRNA-synth_edit"/>
</dbReference>
<dbReference type="EMBL" id="JAIOIV010000120">
    <property type="protein sequence ID" value="MBZ0157585.1"/>
    <property type="molecule type" value="Genomic_DNA"/>
</dbReference>
<dbReference type="Gene3D" id="1.10.730.10">
    <property type="entry name" value="Isoleucyl-tRNA Synthetase, Domain 1"/>
    <property type="match status" value="1"/>
</dbReference>
<keyword evidence="9 12" id="KW-0030">Aminoacyl-tRNA synthetase</keyword>
<comment type="subcellular location">
    <subcellularLocation>
        <location evidence="1 12">Cytoplasm</location>
    </subcellularLocation>
</comment>
<dbReference type="CDD" id="cd00817">
    <property type="entry name" value="ValRS_core"/>
    <property type="match status" value="1"/>
</dbReference>
<dbReference type="InterPro" id="IPR014729">
    <property type="entry name" value="Rossmann-like_a/b/a_fold"/>
</dbReference>
<dbReference type="GO" id="GO:0002161">
    <property type="term" value="F:aminoacyl-tRNA deacylase activity"/>
    <property type="evidence" value="ECO:0007669"/>
    <property type="project" value="InterPro"/>
</dbReference>
<evidence type="ECO:0000259" key="14">
    <source>
        <dbReference type="Pfam" id="PF08264"/>
    </source>
</evidence>
<dbReference type="HAMAP" id="MF_02004">
    <property type="entry name" value="Val_tRNA_synth_type1"/>
    <property type="match status" value="1"/>
</dbReference>
<organism evidence="16 17">
    <name type="scientific">Candidatus Nitrobium versatile</name>
    <dbReference type="NCBI Taxonomy" id="2884831"/>
    <lineage>
        <taxon>Bacteria</taxon>
        <taxon>Pseudomonadati</taxon>
        <taxon>Nitrospirota</taxon>
        <taxon>Nitrospiria</taxon>
        <taxon>Nitrospirales</taxon>
        <taxon>Nitrospiraceae</taxon>
        <taxon>Candidatus Nitrobium</taxon>
    </lineage>
</organism>
<keyword evidence="5 12" id="KW-0547">Nucleotide-binding</keyword>
<keyword evidence="7 12" id="KW-0648">Protein biosynthesis</keyword>
<dbReference type="Gene3D" id="3.40.50.620">
    <property type="entry name" value="HUPs"/>
    <property type="match status" value="2"/>
</dbReference>
<feature type="domain" description="Aminoacyl-tRNA synthetase class Ia" evidence="13">
    <location>
        <begin position="17"/>
        <end position="419"/>
    </location>
</feature>
<feature type="short sequence motif" description="'KMSKS' region" evidence="12">
    <location>
        <begin position="583"/>
        <end position="587"/>
    </location>
</feature>
<proteinExistence type="inferred from homology"/>
<evidence type="ECO:0000313" key="17">
    <source>
        <dbReference type="Proteomes" id="UP000705867"/>
    </source>
</evidence>
<evidence type="ECO:0000256" key="6">
    <source>
        <dbReference type="ARBA" id="ARBA00022840"/>
    </source>
</evidence>
<keyword evidence="4 12" id="KW-0436">Ligase</keyword>
<dbReference type="GO" id="GO:0006438">
    <property type="term" value="P:valyl-tRNA aminoacylation"/>
    <property type="evidence" value="ECO:0007669"/>
    <property type="project" value="UniProtKB-UniRule"/>
</dbReference>
<dbReference type="InterPro" id="IPR010978">
    <property type="entry name" value="tRNA-bd_arm"/>
</dbReference>
<dbReference type="PANTHER" id="PTHR11946">
    <property type="entry name" value="VALYL-TRNA SYNTHETASES"/>
    <property type="match status" value="1"/>
</dbReference>
<dbReference type="FunFam" id="3.40.50.620:FF:000032">
    <property type="entry name" value="Valine--tRNA ligase"/>
    <property type="match status" value="1"/>
</dbReference>
<keyword evidence="8 12" id="KW-0175">Coiled coil</keyword>
<dbReference type="Pfam" id="PF08264">
    <property type="entry name" value="Anticodon_1"/>
    <property type="match status" value="1"/>
</dbReference>
<dbReference type="Gene3D" id="3.90.740.10">
    <property type="entry name" value="Valyl/Leucyl/Isoleucyl-tRNA synthetase, editing domain"/>
    <property type="match status" value="1"/>
</dbReference>
<evidence type="ECO:0000256" key="1">
    <source>
        <dbReference type="ARBA" id="ARBA00004496"/>
    </source>
</evidence>
<keyword evidence="6 12" id="KW-0067">ATP-binding</keyword>
<feature type="domain" description="Methionyl/Valyl/Leucyl/Isoleucyl-tRNA synthetase anticodon-binding" evidence="14">
    <location>
        <begin position="668"/>
        <end position="810"/>
    </location>
</feature>
<evidence type="ECO:0000256" key="9">
    <source>
        <dbReference type="ARBA" id="ARBA00023146"/>
    </source>
</evidence>
<evidence type="ECO:0000259" key="15">
    <source>
        <dbReference type="Pfam" id="PF10458"/>
    </source>
</evidence>
<accession>A0A953JFA9</accession>
<dbReference type="GO" id="GO:0005524">
    <property type="term" value="F:ATP binding"/>
    <property type="evidence" value="ECO:0007669"/>
    <property type="project" value="UniProtKB-UniRule"/>
</dbReference>
<evidence type="ECO:0000256" key="7">
    <source>
        <dbReference type="ARBA" id="ARBA00022917"/>
    </source>
</evidence>
<feature type="domain" description="Aminoacyl-tRNA synthetase class Ia" evidence="13">
    <location>
        <begin position="496"/>
        <end position="623"/>
    </location>
</feature>
<dbReference type="NCBIfam" id="TIGR00422">
    <property type="entry name" value="valS"/>
    <property type="match status" value="1"/>
</dbReference>
<dbReference type="GO" id="GO:0004832">
    <property type="term" value="F:valine-tRNA ligase activity"/>
    <property type="evidence" value="ECO:0007669"/>
    <property type="project" value="UniProtKB-UniRule"/>
</dbReference>
<feature type="binding site" evidence="12">
    <location>
        <position position="586"/>
    </location>
    <ligand>
        <name>ATP</name>
        <dbReference type="ChEBI" id="CHEBI:30616"/>
    </ligand>
</feature>
<dbReference type="InterPro" id="IPR019499">
    <property type="entry name" value="Val-tRNA_synth_tRNA-bd"/>
</dbReference>
<dbReference type="PANTHER" id="PTHR11946:SF93">
    <property type="entry name" value="VALINE--TRNA LIGASE, CHLOROPLASTIC_MITOCHONDRIAL 2"/>
    <property type="match status" value="1"/>
</dbReference>
<dbReference type="SUPFAM" id="SSF47323">
    <property type="entry name" value="Anticodon-binding domain of a subclass of class I aminoacyl-tRNA synthetases"/>
    <property type="match status" value="1"/>
</dbReference>
<feature type="short sequence motif" description="'HIGH' region" evidence="12">
    <location>
        <begin position="45"/>
        <end position="55"/>
    </location>
</feature>
<dbReference type="FunFam" id="3.40.50.620:FF:000219">
    <property type="entry name" value="Valine--tRNA ligase"/>
    <property type="match status" value="1"/>
</dbReference>
<evidence type="ECO:0000256" key="2">
    <source>
        <dbReference type="ARBA" id="ARBA00011245"/>
    </source>
</evidence>
<evidence type="ECO:0000256" key="11">
    <source>
        <dbReference type="ARBA" id="ARBA00060830"/>
    </source>
</evidence>
<keyword evidence="3 12" id="KW-0963">Cytoplasm</keyword>
<evidence type="ECO:0000256" key="8">
    <source>
        <dbReference type="ARBA" id="ARBA00023054"/>
    </source>
</evidence>
<reference evidence="16" key="2">
    <citation type="submission" date="2021-08" db="EMBL/GenBank/DDBJ databases">
        <authorList>
            <person name="Dalcin Martins P."/>
        </authorList>
    </citation>
    <scope>NUCLEOTIDE SEQUENCE</scope>
    <source>
        <strain evidence="16">MAG_39</strain>
    </source>
</reference>
<dbReference type="InterPro" id="IPR002303">
    <property type="entry name" value="Valyl-tRNA_ligase"/>
</dbReference>
<dbReference type="SUPFAM" id="SSF46589">
    <property type="entry name" value="tRNA-binding arm"/>
    <property type="match status" value="1"/>
</dbReference>
<protein>
    <recommendedName>
        <fullName evidence="12">Valine--tRNA ligase</fullName>
        <ecNumber evidence="12">6.1.1.9</ecNumber>
    </recommendedName>
    <alternativeName>
        <fullName evidence="12">Valyl-tRNA synthetase</fullName>
        <shortName evidence="12">ValRS</shortName>
    </alternativeName>
</protein>
<dbReference type="NCBIfam" id="NF004349">
    <property type="entry name" value="PRK05729.1"/>
    <property type="match status" value="1"/>
</dbReference>
<name>A0A953JFA9_9BACT</name>
<gene>
    <name evidence="12" type="primary">valS</name>
    <name evidence="16" type="ORF">K8I29_15405</name>
</gene>
<comment type="caution">
    <text evidence="16">The sequence shown here is derived from an EMBL/GenBank/DDBJ whole genome shotgun (WGS) entry which is preliminary data.</text>
</comment>
<dbReference type="InterPro" id="IPR002300">
    <property type="entry name" value="aa-tRNA-synth_Ia"/>
</dbReference>
<dbReference type="PROSITE" id="PS00178">
    <property type="entry name" value="AA_TRNA_LIGASE_I"/>
    <property type="match status" value="1"/>
</dbReference>
<comment type="similarity">
    <text evidence="11 12">Belongs to the class-I aminoacyl-tRNA synthetase family. ValS type 1 subfamily.</text>
</comment>
<dbReference type="GO" id="GO:0005829">
    <property type="term" value="C:cytosol"/>
    <property type="evidence" value="ECO:0007669"/>
    <property type="project" value="TreeGrafter"/>
</dbReference>
<comment type="subunit">
    <text evidence="2 12">Monomer.</text>
</comment>
<sequence length="944" mass="107729">MIELKQNYHPEEIEDTWYGYWEDRGYFKPDPDAPRSPFSIVIPPPNVTGSLHMGHALNATIQDILIRWKRMQGHRVVWIPGTDHAGIATQNVVERELGKEGVDRHKLGRDAFIERVWKWKAEYGGRIIHQLKKLGASCDWSRERFTLDEGLSRAVREVFVRLFEEGLVYRDNRLINWCPRCHTALSDLEVEYEDMEGRLYYLRYPLTGGNGFLTVATTRPETMLGDIAVAVNPEDERYAHLVGKTLDLPLTGRKIPVIADSAVDPAFGTGAVKVTPAHDFNDEAMGKRHRLPSVNVITEDGRMSAEAGVRYKDMDRYAARKKVLADLKELDLLEGEKKHPHSVGHCYRCKTIIEPLLTIQWYVKVETLAAEAIRSVEEGAIELIPEAWDNNYFAWMREIKDWCISRQIWWGHQIPVWYCPGCRNENGAVQGDLIEHIFFEPVTLGDGRTVTGGTYSELKKAGMGHDAIVRNSKIVRVAKGVIPLCTREDIVECPACGSREVLRDPDVLDTWFSSALWPFSTLGWPEQTVDLKTFYPTSVLVTGFDILFFWVARMIMMGLKFMGDVPFRDVYIHALVRDAKGQKMSKSKGNVIDPLVMIDKYGADAFRFALAAFAAQGRDVRFSEERLEGYRFFINKLWNATKFIIRYEGAWKRKPVTEGGRELDLASRWILSRLAAAVEEVNRNLAGYRFNDAANSIYHFLWHEFCDWYIELTKPVLYQEEESGEKSAVVDCLFFVLEKSLQVLHPFMPFVTEEIWSSVFGKTTIMLSPYPEALPAFPDAEKKMEYVLNAVTGIRSIRGELNISPSLEMTAAIRTLTGEAREVLLENIEPVKKMTRCGEVRVGAEVERIRGAAVSVQNGMEIYVPIEGLLDVQAEIRRLAKEMAKLEESLTFLGRKLRNEDFLKNAPKNVLEKDRAKFEELKGKREKIEENIRLLETIDGKEGG</sequence>
<dbReference type="Pfam" id="PF10458">
    <property type="entry name" value="Val_tRNA-synt_C"/>
    <property type="match status" value="1"/>
</dbReference>
<evidence type="ECO:0000256" key="12">
    <source>
        <dbReference type="HAMAP-Rule" id="MF_02004"/>
    </source>
</evidence>
<dbReference type="Pfam" id="PF00133">
    <property type="entry name" value="tRNA-synt_1"/>
    <property type="match status" value="2"/>
</dbReference>
<comment type="domain">
    <text evidence="12">The C-terminal coiled-coil domain is crucial for aminoacylation activity.</text>
</comment>
<dbReference type="SUPFAM" id="SSF52374">
    <property type="entry name" value="Nucleotidylyl transferase"/>
    <property type="match status" value="1"/>
</dbReference>
<dbReference type="FunFam" id="1.10.287.380:FF:000001">
    <property type="entry name" value="Valine--tRNA ligase"/>
    <property type="match status" value="1"/>
</dbReference>
<comment type="catalytic activity">
    <reaction evidence="10 12">
        <text>tRNA(Val) + L-valine + ATP = L-valyl-tRNA(Val) + AMP + diphosphate</text>
        <dbReference type="Rhea" id="RHEA:10704"/>
        <dbReference type="Rhea" id="RHEA-COMP:9672"/>
        <dbReference type="Rhea" id="RHEA-COMP:9708"/>
        <dbReference type="ChEBI" id="CHEBI:30616"/>
        <dbReference type="ChEBI" id="CHEBI:33019"/>
        <dbReference type="ChEBI" id="CHEBI:57762"/>
        <dbReference type="ChEBI" id="CHEBI:78442"/>
        <dbReference type="ChEBI" id="CHEBI:78537"/>
        <dbReference type="ChEBI" id="CHEBI:456215"/>
        <dbReference type="EC" id="6.1.1.9"/>
    </reaction>
</comment>
<dbReference type="InterPro" id="IPR001412">
    <property type="entry name" value="aa-tRNA-synth_I_CS"/>
</dbReference>
<dbReference type="InterPro" id="IPR033705">
    <property type="entry name" value="Anticodon_Ia_Val"/>
</dbReference>
<reference evidence="16" key="1">
    <citation type="journal article" date="2021" name="bioRxiv">
        <title>Unraveling nitrogen, sulfur and carbon metabolic pathways and microbial community transcriptional responses to substrate deprivation and toxicity stresses in a bioreactor mimicking anoxic brackish coastal sediment conditions.</title>
        <authorList>
            <person name="Martins P.D."/>
            <person name="Echeveste M.J."/>
            <person name="Arshad A."/>
            <person name="Kurth J."/>
            <person name="Ouboter H."/>
            <person name="Jetten M.S.M."/>
            <person name="Welte C.U."/>
        </authorList>
    </citation>
    <scope>NUCLEOTIDE SEQUENCE</scope>
    <source>
        <strain evidence="16">MAG_39</strain>
    </source>
</reference>
<dbReference type="CDD" id="cd07962">
    <property type="entry name" value="Anticodon_Ia_Val"/>
    <property type="match status" value="1"/>
</dbReference>
<comment type="function">
    <text evidence="12">Catalyzes the attachment of valine to tRNA(Val). As ValRS can inadvertently accommodate and process structurally similar amino acids such as threonine, to avoid such errors, it has a 'posttransfer' editing activity that hydrolyzes mischarged Thr-tRNA(Val) in a tRNA-dependent manner.</text>
</comment>
<dbReference type="AlphaFoldDB" id="A0A953JFA9"/>
<dbReference type="InterPro" id="IPR013155">
    <property type="entry name" value="M/V/L/I-tRNA-synth_anticd-bd"/>
</dbReference>
<evidence type="ECO:0000256" key="5">
    <source>
        <dbReference type="ARBA" id="ARBA00022741"/>
    </source>
</evidence>
<evidence type="ECO:0000256" key="10">
    <source>
        <dbReference type="ARBA" id="ARBA00047552"/>
    </source>
</evidence>
<dbReference type="EC" id="6.1.1.9" evidence="12"/>
<evidence type="ECO:0000259" key="13">
    <source>
        <dbReference type="Pfam" id="PF00133"/>
    </source>
</evidence>
<feature type="domain" description="Valyl-tRNA synthetase tRNA-binding arm" evidence="15">
    <location>
        <begin position="871"/>
        <end position="933"/>
    </location>
</feature>
<dbReference type="SUPFAM" id="SSF50677">
    <property type="entry name" value="ValRS/IleRS/LeuRS editing domain"/>
    <property type="match status" value="1"/>
</dbReference>
<evidence type="ECO:0000313" key="16">
    <source>
        <dbReference type="EMBL" id="MBZ0157585.1"/>
    </source>
</evidence>
<dbReference type="InterPro" id="IPR009080">
    <property type="entry name" value="tRNAsynth_Ia_anticodon-bd"/>
</dbReference>
<dbReference type="InterPro" id="IPR037118">
    <property type="entry name" value="Val-tRNA_synth_C_sf"/>
</dbReference>
<comment type="domain">
    <text evidence="12">ValRS has two distinct active sites: one for aminoacylation and one for editing. The misactivated threonine is translocated from the active site to the editing site.</text>
</comment>
<dbReference type="Gene3D" id="1.10.287.380">
    <property type="entry name" value="Valyl-tRNA synthetase, C-terminal domain"/>
    <property type="match status" value="1"/>
</dbReference>
<dbReference type="FunFam" id="1.10.730.10:FF:000014">
    <property type="entry name" value="Valine--tRNA ligase"/>
    <property type="match status" value="1"/>
</dbReference>
<evidence type="ECO:0000256" key="4">
    <source>
        <dbReference type="ARBA" id="ARBA00022598"/>
    </source>
</evidence>
<dbReference type="Proteomes" id="UP000705867">
    <property type="component" value="Unassembled WGS sequence"/>
</dbReference>
<dbReference type="PRINTS" id="PR00986">
    <property type="entry name" value="TRNASYNTHVAL"/>
</dbReference>
<evidence type="ECO:0000256" key="3">
    <source>
        <dbReference type="ARBA" id="ARBA00022490"/>
    </source>
</evidence>
<feature type="coiled-coil region" evidence="12">
    <location>
        <begin position="869"/>
        <end position="938"/>
    </location>
</feature>